<organism evidence="3 4">
    <name type="scientific">Ambispora leptoticha</name>
    <dbReference type="NCBI Taxonomy" id="144679"/>
    <lineage>
        <taxon>Eukaryota</taxon>
        <taxon>Fungi</taxon>
        <taxon>Fungi incertae sedis</taxon>
        <taxon>Mucoromycota</taxon>
        <taxon>Glomeromycotina</taxon>
        <taxon>Glomeromycetes</taxon>
        <taxon>Archaeosporales</taxon>
        <taxon>Ambisporaceae</taxon>
        <taxon>Ambispora</taxon>
    </lineage>
</organism>
<gene>
    <name evidence="3" type="ORF">ALEPTO_LOCUS4281</name>
</gene>
<feature type="compositionally biased region" description="Basic and acidic residues" evidence="1">
    <location>
        <begin position="365"/>
        <end position="384"/>
    </location>
</feature>
<proteinExistence type="predicted"/>
<comment type="caution">
    <text evidence="3">The sequence shown here is derived from an EMBL/GenBank/DDBJ whole genome shotgun (WGS) entry which is preliminary data.</text>
</comment>
<feature type="region of interest" description="Disordered" evidence="1">
    <location>
        <begin position="322"/>
        <end position="342"/>
    </location>
</feature>
<keyword evidence="4" id="KW-1185">Reference proteome</keyword>
<feature type="transmembrane region" description="Helical" evidence="2">
    <location>
        <begin position="126"/>
        <end position="144"/>
    </location>
</feature>
<feature type="region of interest" description="Disordered" evidence="1">
    <location>
        <begin position="362"/>
        <end position="384"/>
    </location>
</feature>
<name>A0A9N9A586_9GLOM</name>
<feature type="compositionally biased region" description="Basic and acidic residues" evidence="1">
    <location>
        <begin position="325"/>
        <end position="342"/>
    </location>
</feature>
<reference evidence="3" key="1">
    <citation type="submission" date="2021-06" db="EMBL/GenBank/DDBJ databases">
        <authorList>
            <person name="Kallberg Y."/>
            <person name="Tangrot J."/>
            <person name="Rosling A."/>
        </authorList>
    </citation>
    <scope>NUCLEOTIDE SEQUENCE</scope>
    <source>
        <strain evidence="3">FL130A</strain>
    </source>
</reference>
<feature type="transmembrane region" description="Helical" evidence="2">
    <location>
        <begin position="41"/>
        <end position="67"/>
    </location>
</feature>
<keyword evidence="2" id="KW-0812">Transmembrane</keyword>
<evidence type="ECO:0000256" key="2">
    <source>
        <dbReference type="SAM" id="Phobius"/>
    </source>
</evidence>
<evidence type="ECO:0000313" key="3">
    <source>
        <dbReference type="EMBL" id="CAG8517261.1"/>
    </source>
</evidence>
<accession>A0A9N9A586</accession>
<protein>
    <submittedName>
        <fullName evidence="3">12297_t:CDS:1</fullName>
    </submittedName>
</protein>
<dbReference type="EMBL" id="CAJVPS010000963">
    <property type="protein sequence ID" value="CAG8517261.1"/>
    <property type="molecule type" value="Genomic_DNA"/>
</dbReference>
<keyword evidence="2" id="KW-1133">Transmembrane helix</keyword>
<evidence type="ECO:0000313" key="4">
    <source>
        <dbReference type="Proteomes" id="UP000789508"/>
    </source>
</evidence>
<dbReference type="AlphaFoldDB" id="A0A9N9A586"/>
<evidence type="ECO:0000256" key="1">
    <source>
        <dbReference type="SAM" id="MobiDB-lite"/>
    </source>
</evidence>
<keyword evidence="2" id="KW-0472">Membrane</keyword>
<feature type="transmembrane region" description="Helical" evidence="2">
    <location>
        <begin position="88"/>
        <end position="114"/>
    </location>
</feature>
<feature type="transmembrane region" description="Helical" evidence="2">
    <location>
        <begin position="164"/>
        <end position="185"/>
    </location>
</feature>
<feature type="transmembrane region" description="Helical" evidence="2">
    <location>
        <begin position="205"/>
        <end position="225"/>
    </location>
</feature>
<dbReference type="Proteomes" id="UP000789508">
    <property type="component" value="Unassembled WGS sequence"/>
</dbReference>
<dbReference type="OrthoDB" id="2131431at2759"/>
<sequence length="384" mass="43147">MAITLDDNATPSTVWVSDECDFPGVVNDKLQGCGTHPQARVVYIAVLAYTSVIFLTSLALLYYRVIFQGQLLRFPLSRGRGILRFRPLEAFQICVASFTLATIVDAICLIGDLYSNTSWALVGGQLPVIVGFSLSTLYPIGLLYATSSADESLSKESKLYNKYLIDTTGFFFLIGPAFTILPIRWIKGKHLIEHNQAATIATANWNTGIWTVWTILYLTVLFSFWSKLRAVLKNYIAQLKQRVLFGDGYRLRKILGISRHASIFNIFVDSMEKSAGINVFLILFRREAKANMAFMGFDVFEGLVGVQPILIIIRELKMNRTSPEQVHKNESSATKTHDTSDHPYLHTVKEKLSDAVHITAQKLNLEPHERHPEAYHQDGKTGPE</sequence>